<protein>
    <submittedName>
        <fullName evidence="1">Uncharacterized protein</fullName>
    </submittedName>
</protein>
<organism evidence="1 2">
    <name type="scientific">Gymnopilus junonius</name>
    <name type="common">Spectacular rustgill mushroom</name>
    <name type="synonym">Gymnopilus spectabilis subsp. junonius</name>
    <dbReference type="NCBI Taxonomy" id="109634"/>
    <lineage>
        <taxon>Eukaryota</taxon>
        <taxon>Fungi</taxon>
        <taxon>Dikarya</taxon>
        <taxon>Basidiomycota</taxon>
        <taxon>Agaricomycotina</taxon>
        <taxon>Agaricomycetes</taxon>
        <taxon>Agaricomycetidae</taxon>
        <taxon>Agaricales</taxon>
        <taxon>Agaricineae</taxon>
        <taxon>Hymenogastraceae</taxon>
        <taxon>Gymnopilus</taxon>
    </lineage>
</organism>
<proteinExistence type="predicted"/>
<accession>A0A9P5NSQ8</accession>
<sequence>CQTVEEGRDWAERLRDLGIVFSTHLLYVFKGNKSYINQRDENVDNRSFKNKIRSDVLPVETDRIVLAAPGSHPESVGNSLRGTSESSIWSYNAKNQLSTQWINPDGYSSQISGYEVDLYLS</sequence>
<dbReference type="EMBL" id="JADNYJ010000029">
    <property type="protein sequence ID" value="KAF8903722.1"/>
    <property type="molecule type" value="Genomic_DNA"/>
</dbReference>
<keyword evidence="2" id="KW-1185">Reference proteome</keyword>
<dbReference type="Proteomes" id="UP000724874">
    <property type="component" value="Unassembled WGS sequence"/>
</dbReference>
<feature type="non-terminal residue" evidence="1">
    <location>
        <position position="121"/>
    </location>
</feature>
<dbReference type="AlphaFoldDB" id="A0A9P5NSQ8"/>
<comment type="caution">
    <text evidence="1">The sequence shown here is derived from an EMBL/GenBank/DDBJ whole genome shotgun (WGS) entry which is preliminary data.</text>
</comment>
<reference evidence="1" key="1">
    <citation type="submission" date="2020-11" db="EMBL/GenBank/DDBJ databases">
        <authorList>
            <consortium name="DOE Joint Genome Institute"/>
            <person name="Ahrendt S."/>
            <person name="Riley R."/>
            <person name="Andreopoulos W."/>
            <person name="LaButti K."/>
            <person name="Pangilinan J."/>
            <person name="Ruiz-duenas F.J."/>
            <person name="Barrasa J.M."/>
            <person name="Sanchez-Garcia M."/>
            <person name="Camarero S."/>
            <person name="Miyauchi S."/>
            <person name="Serrano A."/>
            <person name="Linde D."/>
            <person name="Babiker R."/>
            <person name="Drula E."/>
            <person name="Ayuso-Fernandez I."/>
            <person name="Pacheco R."/>
            <person name="Padilla G."/>
            <person name="Ferreira P."/>
            <person name="Barriuso J."/>
            <person name="Kellner H."/>
            <person name="Castanera R."/>
            <person name="Alfaro M."/>
            <person name="Ramirez L."/>
            <person name="Pisabarro A.G."/>
            <person name="Kuo A."/>
            <person name="Tritt A."/>
            <person name="Lipzen A."/>
            <person name="He G."/>
            <person name="Yan M."/>
            <person name="Ng V."/>
            <person name="Cullen D."/>
            <person name="Martin F."/>
            <person name="Rosso M.-N."/>
            <person name="Henrissat B."/>
            <person name="Hibbett D."/>
            <person name="Martinez A.T."/>
            <person name="Grigoriev I.V."/>
        </authorList>
    </citation>
    <scope>NUCLEOTIDE SEQUENCE</scope>
    <source>
        <strain evidence="1">AH 44721</strain>
    </source>
</reference>
<evidence type="ECO:0000313" key="2">
    <source>
        <dbReference type="Proteomes" id="UP000724874"/>
    </source>
</evidence>
<gene>
    <name evidence="1" type="ORF">CPB84DRAFT_1774009</name>
</gene>
<evidence type="ECO:0000313" key="1">
    <source>
        <dbReference type="EMBL" id="KAF8903722.1"/>
    </source>
</evidence>
<name>A0A9P5NSQ8_GYMJU</name>